<evidence type="ECO:0000256" key="5">
    <source>
        <dbReference type="ARBA" id="ARBA00022737"/>
    </source>
</evidence>
<evidence type="ECO:0000256" key="9">
    <source>
        <dbReference type="PROSITE-ProRule" id="PRU00703"/>
    </source>
</evidence>
<dbReference type="SUPFAM" id="SSF54631">
    <property type="entry name" value="CBS-domain pair"/>
    <property type="match status" value="1"/>
</dbReference>
<dbReference type="SMART" id="SM00116">
    <property type="entry name" value="CBS"/>
    <property type="match status" value="2"/>
</dbReference>
<dbReference type="Proteomes" id="UP000051638">
    <property type="component" value="Unassembled WGS sequence"/>
</dbReference>
<keyword evidence="6 10" id="KW-1133">Transmembrane helix</keyword>
<keyword evidence="15" id="KW-1185">Reference proteome</keyword>
<evidence type="ECO:0000256" key="11">
    <source>
        <dbReference type="SAM" id="Phobius"/>
    </source>
</evidence>
<dbReference type="PANTHER" id="PTHR43099:SF2">
    <property type="entry name" value="UPF0053 PROTEIN YRKA"/>
    <property type="match status" value="1"/>
</dbReference>
<evidence type="ECO:0000256" key="4">
    <source>
        <dbReference type="ARBA" id="ARBA00022692"/>
    </source>
</evidence>
<dbReference type="GO" id="GO:0005886">
    <property type="term" value="C:plasma membrane"/>
    <property type="evidence" value="ECO:0007669"/>
    <property type="project" value="UniProtKB-SubCell"/>
</dbReference>
<dbReference type="PANTHER" id="PTHR43099">
    <property type="entry name" value="UPF0053 PROTEIN YRKA"/>
    <property type="match status" value="1"/>
</dbReference>
<dbReference type="PROSITE" id="PS51846">
    <property type="entry name" value="CNNM"/>
    <property type="match status" value="1"/>
</dbReference>
<dbReference type="GO" id="GO:0050660">
    <property type="term" value="F:flavin adenine dinucleotide binding"/>
    <property type="evidence" value="ECO:0007669"/>
    <property type="project" value="InterPro"/>
</dbReference>
<dbReference type="InterPro" id="IPR016169">
    <property type="entry name" value="FAD-bd_PCMH_sub2"/>
</dbReference>
<evidence type="ECO:0000256" key="1">
    <source>
        <dbReference type="ARBA" id="ARBA00004651"/>
    </source>
</evidence>
<sequence length="459" mass="51736">MNVTGSQIAVNLVIMLITFLFAAFFVASEFALVQTRPSALKEKLDQLGGHSKKINTALHMVHNLNEYLSTTQVGVSVAGIILGWIGESTVETILVDLFNIGHMMNPTALHAVGAVLGVIILTYLEVVFTEIVPKNISIDMPLQAMMFVTTPLRYFHLLFYPFVWLLNVSANGVVRLIGLKPADEENENFSQAEILTLSRNAVSGGQLERNDYIYMERAFEMNDKVAKDIMIDRTSLVVIDVTANVADTIKLYVTKGFSRFPVVEDNDKDNIIGYVYNYDLIKQAETNDQIRVSKLLRNIITVPETASLQNVLAQMVQKRTPIVVVVDEYGGTSGIITDKDIYEELFGTVRDENEVPSEEYVKKQKDGSFRVNGKITLYDFERYFNVKIREFDDSDVVTLTGYVMKEDPTIQPDQDFKLGDFTFTVGDVDNAYINWFKVTRRQPTKKPVQKQPESSDNAD</sequence>
<evidence type="ECO:0000256" key="3">
    <source>
        <dbReference type="ARBA" id="ARBA00022475"/>
    </source>
</evidence>
<dbReference type="AlphaFoldDB" id="A0A0R2DC51"/>
<evidence type="ECO:0000256" key="10">
    <source>
        <dbReference type="PROSITE-ProRule" id="PRU01193"/>
    </source>
</evidence>
<comment type="subcellular location">
    <subcellularLocation>
        <location evidence="1">Cell membrane</location>
        <topology evidence="1">Multi-pass membrane protein</topology>
    </subcellularLocation>
</comment>
<feature type="transmembrane region" description="Helical" evidence="11">
    <location>
        <begin position="144"/>
        <end position="166"/>
    </location>
</feature>
<dbReference type="OrthoDB" id="9798188at2"/>
<evidence type="ECO:0000256" key="8">
    <source>
        <dbReference type="ARBA" id="ARBA00023136"/>
    </source>
</evidence>
<name>A0A0R2DC51_9LACO</name>
<evidence type="ECO:0000256" key="2">
    <source>
        <dbReference type="ARBA" id="ARBA00006337"/>
    </source>
</evidence>
<keyword evidence="4 10" id="KW-0812">Transmembrane</keyword>
<feature type="domain" description="CBS" evidence="12">
    <location>
        <begin position="295"/>
        <end position="352"/>
    </location>
</feature>
<dbReference type="InterPro" id="IPR051676">
    <property type="entry name" value="UPF0053_domain"/>
</dbReference>
<dbReference type="Pfam" id="PF00571">
    <property type="entry name" value="CBS"/>
    <property type="match status" value="2"/>
</dbReference>
<dbReference type="InterPro" id="IPR005170">
    <property type="entry name" value="Transptr-assoc_dom"/>
</dbReference>
<dbReference type="InterPro" id="IPR044751">
    <property type="entry name" value="Ion_transp-like_CBS"/>
</dbReference>
<evidence type="ECO:0000256" key="7">
    <source>
        <dbReference type="ARBA" id="ARBA00023122"/>
    </source>
</evidence>
<dbReference type="InterPro" id="IPR036318">
    <property type="entry name" value="FAD-bd_PCMH-like_sf"/>
</dbReference>
<dbReference type="SUPFAM" id="SSF56176">
    <property type="entry name" value="FAD-binding/transporter-associated domain-like"/>
    <property type="match status" value="1"/>
</dbReference>
<feature type="transmembrane region" description="Helical" evidence="11">
    <location>
        <begin position="67"/>
        <end position="87"/>
    </location>
</feature>
<keyword evidence="8 10" id="KW-0472">Membrane</keyword>
<dbReference type="PATRIC" id="fig|1423796.3.peg.1424"/>
<evidence type="ECO:0000259" key="12">
    <source>
        <dbReference type="PROSITE" id="PS51371"/>
    </source>
</evidence>
<feature type="domain" description="CBS" evidence="12">
    <location>
        <begin position="230"/>
        <end position="290"/>
    </location>
</feature>
<dbReference type="InterPro" id="IPR002550">
    <property type="entry name" value="CNNM"/>
</dbReference>
<protein>
    <submittedName>
        <fullName evidence="14">Integral membrane protein</fullName>
    </submittedName>
</protein>
<gene>
    <name evidence="14" type="ORF">FC24_GL001397</name>
</gene>
<evidence type="ECO:0000313" key="15">
    <source>
        <dbReference type="Proteomes" id="UP000051638"/>
    </source>
</evidence>
<dbReference type="EMBL" id="AYYI01000037">
    <property type="protein sequence ID" value="KRM97747.1"/>
    <property type="molecule type" value="Genomic_DNA"/>
</dbReference>
<evidence type="ECO:0000259" key="13">
    <source>
        <dbReference type="PROSITE" id="PS51846"/>
    </source>
</evidence>
<dbReference type="InterPro" id="IPR046342">
    <property type="entry name" value="CBS_dom_sf"/>
</dbReference>
<comment type="similarity">
    <text evidence="2">Belongs to the UPF0053 family.</text>
</comment>
<keyword evidence="7 9" id="KW-0129">CBS domain</keyword>
<feature type="domain" description="CNNM transmembrane" evidence="13">
    <location>
        <begin position="4"/>
        <end position="211"/>
    </location>
</feature>
<dbReference type="Gene3D" id="3.30.465.10">
    <property type="match status" value="1"/>
</dbReference>
<feature type="transmembrane region" description="Helical" evidence="11">
    <location>
        <begin position="12"/>
        <end position="33"/>
    </location>
</feature>
<feature type="transmembrane region" description="Helical" evidence="11">
    <location>
        <begin position="107"/>
        <end position="132"/>
    </location>
</feature>
<comment type="caution">
    <text evidence="14">The sequence shown here is derived from an EMBL/GenBank/DDBJ whole genome shotgun (WGS) entry which is preliminary data.</text>
</comment>
<reference evidence="14 15" key="1">
    <citation type="journal article" date="2015" name="Genome Announc.">
        <title>Expanding the biotechnology potential of lactobacilli through comparative genomics of 213 strains and associated genera.</title>
        <authorList>
            <person name="Sun Z."/>
            <person name="Harris H.M."/>
            <person name="McCann A."/>
            <person name="Guo C."/>
            <person name="Argimon S."/>
            <person name="Zhang W."/>
            <person name="Yang X."/>
            <person name="Jeffery I.B."/>
            <person name="Cooney J.C."/>
            <person name="Kagawa T.F."/>
            <person name="Liu W."/>
            <person name="Song Y."/>
            <person name="Salvetti E."/>
            <person name="Wrobel A."/>
            <person name="Rasinkangas P."/>
            <person name="Parkhill J."/>
            <person name="Rea M.C."/>
            <person name="O'Sullivan O."/>
            <person name="Ritari J."/>
            <person name="Douillard F.P."/>
            <person name="Paul Ross R."/>
            <person name="Yang R."/>
            <person name="Briner A.E."/>
            <person name="Felis G.E."/>
            <person name="de Vos W.M."/>
            <person name="Barrangou R."/>
            <person name="Klaenhammer T.R."/>
            <person name="Caufield P.W."/>
            <person name="Cui Y."/>
            <person name="Zhang H."/>
            <person name="O'Toole P.W."/>
        </authorList>
    </citation>
    <scope>NUCLEOTIDE SEQUENCE [LARGE SCALE GENOMIC DNA]</scope>
    <source>
        <strain evidence="14 15">DSM 20253</strain>
    </source>
</reference>
<dbReference type="PROSITE" id="PS51371">
    <property type="entry name" value="CBS"/>
    <property type="match status" value="2"/>
</dbReference>
<dbReference type="CDD" id="cd04590">
    <property type="entry name" value="CBS_pair_CorC_HlyC_assoc"/>
    <property type="match status" value="1"/>
</dbReference>
<keyword evidence="3" id="KW-1003">Cell membrane</keyword>
<proteinExistence type="inferred from homology"/>
<dbReference type="Pfam" id="PF01595">
    <property type="entry name" value="CNNM"/>
    <property type="match status" value="1"/>
</dbReference>
<dbReference type="SMART" id="SM01091">
    <property type="entry name" value="CorC_HlyC"/>
    <property type="match status" value="1"/>
</dbReference>
<dbReference type="Gene3D" id="3.10.580.10">
    <property type="entry name" value="CBS-domain"/>
    <property type="match status" value="1"/>
</dbReference>
<dbReference type="InterPro" id="IPR000644">
    <property type="entry name" value="CBS_dom"/>
</dbReference>
<evidence type="ECO:0000313" key="14">
    <source>
        <dbReference type="EMBL" id="KRM97747.1"/>
    </source>
</evidence>
<dbReference type="STRING" id="1423796.FC24_GL001397"/>
<evidence type="ECO:0000256" key="6">
    <source>
        <dbReference type="ARBA" id="ARBA00022989"/>
    </source>
</evidence>
<accession>A0A0R2DC51</accession>
<keyword evidence="5" id="KW-0677">Repeat</keyword>
<organism evidence="14 15">
    <name type="scientific">Loigolactobacillus rennini DSM 20253</name>
    <dbReference type="NCBI Taxonomy" id="1423796"/>
    <lineage>
        <taxon>Bacteria</taxon>
        <taxon>Bacillati</taxon>
        <taxon>Bacillota</taxon>
        <taxon>Bacilli</taxon>
        <taxon>Lactobacillales</taxon>
        <taxon>Lactobacillaceae</taxon>
        <taxon>Loigolactobacillus</taxon>
    </lineage>
</organism>
<dbReference type="Pfam" id="PF03471">
    <property type="entry name" value="CorC_HlyC"/>
    <property type="match status" value="1"/>
</dbReference>